<dbReference type="InterPro" id="IPR042176">
    <property type="entry name" value="Pantoate_ligase_C"/>
</dbReference>
<dbReference type="Gene3D" id="3.40.50.620">
    <property type="entry name" value="HUPs"/>
    <property type="match status" value="1"/>
</dbReference>
<evidence type="ECO:0000256" key="7">
    <source>
        <dbReference type="ARBA" id="ARBA00048258"/>
    </source>
</evidence>
<comment type="caution">
    <text evidence="8">Lacks conserved residue(s) required for the propagation of feature annotation.</text>
</comment>
<dbReference type="GO" id="GO:0005829">
    <property type="term" value="C:cytosol"/>
    <property type="evidence" value="ECO:0007669"/>
    <property type="project" value="TreeGrafter"/>
</dbReference>
<evidence type="ECO:0000256" key="1">
    <source>
        <dbReference type="ARBA" id="ARBA00004990"/>
    </source>
</evidence>
<feature type="binding site" evidence="8">
    <location>
        <begin position="158"/>
        <end position="161"/>
    </location>
    <ligand>
        <name>ATP</name>
        <dbReference type="ChEBI" id="CHEBI:30616"/>
    </ligand>
</feature>
<dbReference type="InterPro" id="IPR003721">
    <property type="entry name" value="Pantoate_ligase"/>
</dbReference>
<comment type="pathway">
    <text evidence="1 8">Cofactor biosynthesis; (R)-pantothenate biosynthesis; (R)-pantothenate from (R)-pantoate and beta-alanine: step 1/1.</text>
</comment>
<evidence type="ECO:0000256" key="8">
    <source>
        <dbReference type="HAMAP-Rule" id="MF_00158"/>
    </source>
</evidence>
<evidence type="ECO:0000256" key="3">
    <source>
        <dbReference type="ARBA" id="ARBA00022598"/>
    </source>
</evidence>
<evidence type="ECO:0000256" key="5">
    <source>
        <dbReference type="ARBA" id="ARBA00022741"/>
    </source>
</evidence>
<dbReference type="EMBL" id="CP137080">
    <property type="protein sequence ID" value="WOQ69879.1"/>
    <property type="molecule type" value="Genomic_DNA"/>
</dbReference>
<comment type="subunit">
    <text evidence="8">Homodimer.</text>
</comment>
<dbReference type="PANTHER" id="PTHR21299:SF1">
    <property type="entry name" value="PANTOATE--BETA-ALANINE LIGASE"/>
    <property type="match status" value="1"/>
</dbReference>
<dbReference type="RefSeq" id="WP_330170973.1">
    <property type="nucleotide sequence ID" value="NZ_CP137080.1"/>
</dbReference>
<dbReference type="InterPro" id="IPR014729">
    <property type="entry name" value="Rossmann-like_a/b/a_fold"/>
</dbReference>
<dbReference type="PANTHER" id="PTHR21299">
    <property type="entry name" value="CYTIDYLATE KINASE/PANTOATE-BETA-ALANINE LIGASE"/>
    <property type="match status" value="1"/>
</dbReference>
<sequence length="291" mass="31449">MIRTIEGLRTRLAEARAAARPTAASALSPAEPTVALISTIGALHEGHEDLIRLARDRADIVVVSVFVNPLRFATTAEFEAYPRTPEADAALLAGLGVDIVFAPDPAELLPRGAETTRVTAGDLGLRYEGRSRPRYFDALLTVEAKLMQLVQPDIAVYGRRDRQRVFLVERMVSDLFFGVEVLSVDTVRGEDGLPVSTRVGMLEPRDLAAATRLPRALEAAASNADRGVDACIAAAQSSLMGEERIRLDYLVVVDPRTFLPVDEGHRGPAVALIAATVAGHRFIDNTEIYIG</sequence>
<comment type="similarity">
    <text evidence="2 8">Belongs to the pantothenate synthetase family.</text>
</comment>
<evidence type="ECO:0000256" key="6">
    <source>
        <dbReference type="ARBA" id="ARBA00022840"/>
    </source>
</evidence>
<evidence type="ECO:0000313" key="9">
    <source>
        <dbReference type="EMBL" id="WOQ69879.1"/>
    </source>
</evidence>
<feature type="active site" description="Proton donor" evidence="8">
    <location>
        <position position="47"/>
    </location>
</feature>
<reference evidence="9 10" key="1">
    <citation type="submission" date="2023-10" db="EMBL/GenBank/DDBJ databases">
        <title>Y20.</title>
        <authorList>
            <person name="Zhang G."/>
            <person name="Ding Y."/>
        </authorList>
    </citation>
    <scope>NUCLEOTIDE SEQUENCE [LARGE SCALE GENOMIC DNA]</scope>
    <source>
        <strain evidence="9 10">Y20</strain>
    </source>
</reference>
<keyword evidence="4 8" id="KW-0566">Pantothenate biosynthesis</keyword>
<keyword evidence="8" id="KW-0963">Cytoplasm</keyword>
<protein>
    <recommendedName>
        <fullName evidence="8">Pantothenate synthetase</fullName>
        <shortName evidence="8">PS</shortName>
        <ecNumber evidence="8">6.3.2.1</ecNumber>
    </recommendedName>
    <alternativeName>
        <fullName evidence="8">Pantoate--beta-alanine ligase</fullName>
    </alternativeName>
    <alternativeName>
        <fullName evidence="8">Pantoate-activating enzyme</fullName>
    </alternativeName>
</protein>
<dbReference type="AlphaFoldDB" id="A0AAU0MI91"/>
<dbReference type="SUPFAM" id="SSF52374">
    <property type="entry name" value="Nucleotidylyl transferase"/>
    <property type="match status" value="1"/>
</dbReference>
<proteinExistence type="inferred from homology"/>
<comment type="miscellaneous">
    <text evidence="8">The reaction proceeds by a bi uni uni bi ping pong mechanism.</text>
</comment>
<dbReference type="Pfam" id="PF02569">
    <property type="entry name" value="Pantoate_ligase"/>
    <property type="match status" value="1"/>
</dbReference>
<dbReference type="KEGG" id="mliy:RYJ27_01155"/>
<keyword evidence="5 8" id="KW-0547">Nucleotide-binding</keyword>
<organism evidence="9 10">
    <name type="scientific">Microbacterium limosum</name>
    <dbReference type="NCBI Taxonomy" id="3079935"/>
    <lineage>
        <taxon>Bacteria</taxon>
        <taxon>Bacillati</taxon>
        <taxon>Actinomycetota</taxon>
        <taxon>Actinomycetes</taxon>
        <taxon>Micrococcales</taxon>
        <taxon>Microbacteriaceae</taxon>
        <taxon>Microbacterium</taxon>
    </lineage>
</organism>
<dbReference type="EC" id="6.3.2.1" evidence="8"/>
<dbReference type="Gene3D" id="3.30.1300.10">
    <property type="entry name" value="Pantoate-beta-alanine ligase, C-terminal domain"/>
    <property type="match status" value="1"/>
</dbReference>
<dbReference type="GO" id="GO:0015940">
    <property type="term" value="P:pantothenate biosynthetic process"/>
    <property type="evidence" value="ECO:0007669"/>
    <property type="project" value="UniProtKB-UniRule"/>
</dbReference>
<keyword evidence="6 8" id="KW-0067">ATP-binding</keyword>
<evidence type="ECO:0000256" key="2">
    <source>
        <dbReference type="ARBA" id="ARBA00009256"/>
    </source>
</evidence>
<dbReference type="HAMAP" id="MF_00158">
    <property type="entry name" value="PanC"/>
    <property type="match status" value="1"/>
</dbReference>
<keyword evidence="10" id="KW-1185">Reference proteome</keyword>
<comment type="subcellular location">
    <subcellularLocation>
        <location evidence="8">Cytoplasm</location>
    </subcellularLocation>
</comment>
<evidence type="ECO:0000313" key="10">
    <source>
        <dbReference type="Proteomes" id="UP001329313"/>
    </source>
</evidence>
<keyword evidence="3 8" id="KW-0436">Ligase</keyword>
<name>A0AAU0MI91_9MICO</name>
<dbReference type="NCBIfam" id="TIGR00018">
    <property type="entry name" value="panC"/>
    <property type="match status" value="1"/>
</dbReference>
<comment type="catalytic activity">
    <reaction evidence="7 8">
        <text>(R)-pantoate + beta-alanine + ATP = (R)-pantothenate + AMP + diphosphate + H(+)</text>
        <dbReference type="Rhea" id="RHEA:10912"/>
        <dbReference type="ChEBI" id="CHEBI:15378"/>
        <dbReference type="ChEBI" id="CHEBI:15980"/>
        <dbReference type="ChEBI" id="CHEBI:29032"/>
        <dbReference type="ChEBI" id="CHEBI:30616"/>
        <dbReference type="ChEBI" id="CHEBI:33019"/>
        <dbReference type="ChEBI" id="CHEBI:57966"/>
        <dbReference type="ChEBI" id="CHEBI:456215"/>
        <dbReference type="EC" id="6.3.2.1"/>
    </reaction>
</comment>
<feature type="binding site" evidence="8">
    <location>
        <position position="187"/>
    </location>
    <ligand>
        <name>ATP</name>
        <dbReference type="ChEBI" id="CHEBI:30616"/>
    </ligand>
</feature>
<feature type="binding site" evidence="8">
    <location>
        <begin position="195"/>
        <end position="198"/>
    </location>
    <ligand>
        <name>ATP</name>
        <dbReference type="ChEBI" id="CHEBI:30616"/>
    </ligand>
</feature>
<gene>
    <name evidence="8 9" type="primary">panC</name>
    <name evidence="9" type="ORF">RYJ27_01155</name>
</gene>
<accession>A0AAU0MI91</accession>
<evidence type="ECO:0000256" key="4">
    <source>
        <dbReference type="ARBA" id="ARBA00022655"/>
    </source>
</evidence>
<dbReference type="GO" id="GO:0004592">
    <property type="term" value="F:pantoate-beta-alanine ligase activity"/>
    <property type="evidence" value="ECO:0007669"/>
    <property type="project" value="UniProtKB-UniRule"/>
</dbReference>
<dbReference type="GO" id="GO:0005524">
    <property type="term" value="F:ATP binding"/>
    <property type="evidence" value="ECO:0007669"/>
    <property type="project" value="UniProtKB-KW"/>
</dbReference>
<dbReference type="Proteomes" id="UP001329313">
    <property type="component" value="Chromosome"/>
</dbReference>
<comment type="function">
    <text evidence="8">Catalyzes the condensation of pantoate with beta-alanine in an ATP-dependent reaction via a pantoyl-adenylate intermediate.</text>
</comment>